<sequence length="74" mass="7966">MHVMDVDDLVHSCLQRRQEFGEGDGPLRGRVPQTALDKSVAVAHYKDGGAYSAGSGISQVRQEGFLAFPVPGRP</sequence>
<evidence type="ECO:0000313" key="2">
    <source>
        <dbReference type="Proteomes" id="UP001500909"/>
    </source>
</evidence>
<comment type="caution">
    <text evidence="1">The sequence shown here is derived from an EMBL/GenBank/DDBJ whole genome shotgun (WGS) entry which is preliminary data.</text>
</comment>
<accession>A0ABP3KNN8</accession>
<proteinExistence type="predicted"/>
<organism evidence="1 2">
    <name type="scientific">Streptomyces olivaceiscleroticus</name>
    <dbReference type="NCBI Taxonomy" id="68245"/>
    <lineage>
        <taxon>Bacteria</taxon>
        <taxon>Bacillati</taxon>
        <taxon>Actinomycetota</taxon>
        <taxon>Actinomycetes</taxon>
        <taxon>Kitasatosporales</taxon>
        <taxon>Streptomycetaceae</taxon>
        <taxon>Streptomyces</taxon>
    </lineage>
</organism>
<dbReference type="Proteomes" id="UP001500909">
    <property type="component" value="Unassembled WGS sequence"/>
</dbReference>
<reference evidence="2" key="1">
    <citation type="journal article" date="2019" name="Int. J. Syst. Evol. Microbiol.">
        <title>The Global Catalogue of Microorganisms (GCM) 10K type strain sequencing project: providing services to taxonomists for standard genome sequencing and annotation.</title>
        <authorList>
            <consortium name="The Broad Institute Genomics Platform"/>
            <consortium name="The Broad Institute Genome Sequencing Center for Infectious Disease"/>
            <person name="Wu L."/>
            <person name="Ma J."/>
        </authorList>
    </citation>
    <scope>NUCLEOTIDE SEQUENCE [LARGE SCALE GENOMIC DNA]</scope>
    <source>
        <strain evidence="2">JCM 4805</strain>
    </source>
</reference>
<gene>
    <name evidence="1" type="ORF">GCM10010361_53160</name>
</gene>
<protein>
    <submittedName>
        <fullName evidence="1">Uncharacterized protein</fullName>
    </submittedName>
</protein>
<keyword evidence="2" id="KW-1185">Reference proteome</keyword>
<name>A0ABP3KNN8_9ACTN</name>
<evidence type="ECO:0000313" key="1">
    <source>
        <dbReference type="EMBL" id="GAA0481690.1"/>
    </source>
</evidence>
<dbReference type="EMBL" id="BAAABY010000037">
    <property type="protein sequence ID" value="GAA0481690.1"/>
    <property type="molecule type" value="Genomic_DNA"/>
</dbReference>